<dbReference type="InterPro" id="IPR002156">
    <property type="entry name" value="RNaseH_domain"/>
</dbReference>
<evidence type="ECO:0000313" key="3">
    <source>
        <dbReference type="EMBL" id="KAF8715967.1"/>
    </source>
</evidence>
<dbReference type="InterPro" id="IPR012337">
    <property type="entry name" value="RNaseH-like_sf"/>
</dbReference>
<dbReference type="GO" id="GO:0003676">
    <property type="term" value="F:nucleic acid binding"/>
    <property type="evidence" value="ECO:0007669"/>
    <property type="project" value="InterPro"/>
</dbReference>
<proteinExistence type="predicted"/>
<comment type="caution">
    <text evidence="3">The sequence shown here is derived from an EMBL/GenBank/DDBJ whole genome shotgun (WGS) entry which is preliminary data.</text>
</comment>
<accession>A0A835C058</accession>
<evidence type="ECO:0000259" key="2">
    <source>
        <dbReference type="Pfam" id="PF13456"/>
    </source>
</evidence>
<dbReference type="PANTHER" id="PTHR47074">
    <property type="entry name" value="BNAC02G40300D PROTEIN"/>
    <property type="match status" value="1"/>
</dbReference>
<dbReference type="EMBL" id="JACEFO010001730">
    <property type="protein sequence ID" value="KAF8715967.1"/>
    <property type="molecule type" value="Genomic_DNA"/>
</dbReference>
<dbReference type="CDD" id="cd06222">
    <property type="entry name" value="RNase_H_like"/>
    <property type="match status" value="1"/>
</dbReference>
<sequence>MKCATEFQEFFSTQSIYVPKPVQKWKKPASGYLKLNFDGAFFESTSSGGWGFIFRVHDGDHMGSGAGQLSPVREAIHTEAKACLQAVHFAIQSGMHMIELETDCIALKDALTYNAYDASNGGLSFREIRFPLQHHQPPPAPPPTEHAATAGAPEAAALPTLSSRSARPLLRRQPPQDRSDSGGLRGPLLCRRLRWRG</sequence>
<dbReference type="OrthoDB" id="696282at2759"/>
<dbReference type="Pfam" id="PF13456">
    <property type="entry name" value="RVT_3"/>
    <property type="match status" value="1"/>
</dbReference>
<dbReference type="PANTHER" id="PTHR47074:SF11">
    <property type="entry name" value="REVERSE TRANSCRIPTASE-LIKE PROTEIN"/>
    <property type="match status" value="1"/>
</dbReference>
<gene>
    <name evidence="3" type="ORF">HU200_026933</name>
</gene>
<dbReference type="Proteomes" id="UP000636709">
    <property type="component" value="Unassembled WGS sequence"/>
</dbReference>
<dbReference type="Gene3D" id="3.30.420.10">
    <property type="entry name" value="Ribonuclease H-like superfamily/Ribonuclease H"/>
    <property type="match status" value="1"/>
</dbReference>
<dbReference type="GO" id="GO:0004523">
    <property type="term" value="F:RNA-DNA hybrid ribonuclease activity"/>
    <property type="evidence" value="ECO:0007669"/>
    <property type="project" value="InterPro"/>
</dbReference>
<dbReference type="InterPro" id="IPR052929">
    <property type="entry name" value="RNase_H-like_EbsB-rel"/>
</dbReference>
<name>A0A835C058_9POAL</name>
<reference evidence="3" key="1">
    <citation type="submission" date="2020-07" db="EMBL/GenBank/DDBJ databases">
        <title>Genome sequence and genetic diversity analysis of an under-domesticated orphan crop, white fonio (Digitaria exilis).</title>
        <authorList>
            <person name="Bennetzen J.L."/>
            <person name="Chen S."/>
            <person name="Ma X."/>
            <person name="Wang X."/>
            <person name="Yssel A.E.J."/>
            <person name="Chaluvadi S.R."/>
            <person name="Johnson M."/>
            <person name="Gangashetty P."/>
            <person name="Hamidou F."/>
            <person name="Sanogo M.D."/>
            <person name="Zwaenepoel A."/>
            <person name="Wallace J."/>
            <person name="Van De Peer Y."/>
            <person name="Van Deynze A."/>
        </authorList>
    </citation>
    <scope>NUCLEOTIDE SEQUENCE</scope>
    <source>
        <tissue evidence="3">Leaves</tissue>
    </source>
</reference>
<dbReference type="AlphaFoldDB" id="A0A835C058"/>
<dbReference type="SUPFAM" id="SSF53098">
    <property type="entry name" value="Ribonuclease H-like"/>
    <property type="match status" value="1"/>
</dbReference>
<evidence type="ECO:0000313" key="4">
    <source>
        <dbReference type="Proteomes" id="UP000636709"/>
    </source>
</evidence>
<feature type="domain" description="RNase H type-1" evidence="2">
    <location>
        <begin position="36"/>
        <end position="116"/>
    </location>
</feature>
<feature type="region of interest" description="Disordered" evidence="1">
    <location>
        <begin position="132"/>
        <end position="186"/>
    </location>
</feature>
<dbReference type="InterPro" id="IPR044730">
    <property type="entry name" value="RNase_H-like_dom_plant"/>
</dbReference>
<dbReference type="InterPro" id="IPR036397">
    <property type="entry name" value="RNaseH_sf"/>
</dbReference>
<organism evidence="3 4">
    <name type="scientific">Digitaria exilis</name>
    <dbReference type="NCBI Taxonomy" id="1010633"/>
    <lineage>
        <taxon>Eukaryota</taxon>
        <taxon>Viridiplantae</taxon>
        <taxon>Streptophyta</taxon>
        <taxon>Embryophyta</taxon>
        <taxon>Tracheophyta</taxon>
        <taxon>Spermatophyta</taxon>
        <taxon>Magnoliopsida</taxon>
        <taxon>Liliopsida</taxon>
        <taxon>Poales</taxon>
        <taxon>Poaceae</taxon>
        <taxon>PACMAD clade</taxon>
        <taxon>Panicoideae</taxon>
        <taxon>Panicodae</taxon>
        <taxon>Paniceae</taxon>
        <taxon>Anthephorinae</taxon>
        <taxon>Digitaria</taxon>
    </lineage>
</organism>
<evidence type="ECO:0000256" key="1">
    <source>
        <dbReference type="SAM" id="MobiDB-lite"/>
    </source>
</evidence>
<feature type="compositionally biased region" description="Low complexity" evidence="1">
    <location>
        <begin position="145"/>
        <end position="173"/>
    </location>
</feature>
<keyword evidence="4" id="KW-1185">Reference proteome</keyword>
<protein>
    <recommendedName>
        <fullName evidence="2">RNase H type-1 domain-containing protein</fullName>
    </recommendedName>
</protein>